<proteinExistence type="inferred from homology"/>
<feature type="domain" description="Calcineurin-like phosphoesterase" evidence="2">
    <location>
        <begin position="1"/>
        <end position="205"/>
    </location>
</feature>
<gene>
    <name evidence="3" type="ORF">LRS13_13390</name>
</gene>
<comment type="similarity">
    <text evidence="1">Belongs to the metallophosphoesterase superfamily. YfcE family.</text>
</comment>
<evidence type="ECO:0000256" key="1">
    <source>
        <dbReference type="ARBA" id="ARBA00008950"/>
    </source>
</evidence>
<dbReference type="InterPro" id="IPR024654">
    <property type="entry name" value="Calcineurin-like_PHP_lpxH"/>
</dbReference>
<dbReference type="InterPro" id="IPR029052">
    <property type="entry name" value="Metallo-depent_PP-like"/>
</dbReference>
<organism evidence="3 4">
    <name type="scientific">Svornostia abyssi</name>
    <dbReference type="NCBI Taxonomy" id="2898438"/>
    <lineage>
        <taxon>Bacteria</taxon>
        <taxon>Bacillati</taxon>
        <taxon>Actinomycetota</taxon>
        <taxon>Thermoleophilia</taxon>
        <taxon>Solirubrobacterales</taxon>
        <taxon>Baekduiaceae</taxon>
        <taxon>Svornostia</taxon>
    </lineage>
</organism>
<dbReference type="SUPFAM" id="SSF56300">
    <property type="entry name" value="Metallo-dependent phosphatases"/>
    <property type="match status" value="1"/>
</dbReference>
<evidence type="ECO:0000313" key="3">
    <source>
        <dbReference type="EMBL" id="UUY01717.1"/>
    </source>
</evidence>
<dbReference type="InterPro" id="IPR050126">
    <property type="entry name" value="Ap4A_hydrolase"/>
</dbReference>
<evidence type="ECO:0000259" key="2">
    <source>
        <dbReference type="Pfam" id="PF12850"/>
    </source>
</evidence>
<dbReference type="Gene3D" id="3.60.21.10">
    <property type="match status" value="1"/>
</dbReference>
<keyword evidence="4" id="KW-1185">Reference proteome</keyword>
<protein>
    <submittedName>
        <fullName evidence="3">Metallophosphatase family protein</fullName>
    </submittedName>
</protein>
<dbReference type="PANTHER" id="PTHR42850:SF2">
    <property type="entry name" value="BLL5683 PROTEIN"/>
    <property type="match status" value="1"/>
</dbReference>
<dbReference type="EMBL" id="CP088295">
    <property type="protein sequence ID" value="UUY01717.1"/>
    <property type="molecule type" value="Genomic_DNA"/>
</dbReference>
<reference evidence="4" key="1">
    <citation type="submission" date="2021-11" db="EMBL/GenBank/DDBJ databases">
        <title>Cultivation dependent microbiological survey of springs from the worlds oldest radium mine currently devoted to the extraction of radon-saturated water.</title>
        <authorList>
            <person name="Kapinusova G."/>
            <person name="Smrhova T."/>
            <person name="Strejcek M."/>
            <person name="Suman J."/>
            <person name="Jani K."/>
            <person name="Pajer P."/>
            <person name="Uhlik O."/>
        </authorList>
    </citation>
    <scope>NUCLEOTIDE SEQUENCE [LARGE SCALE GENOMIC DNA]</scope>
    <source>
        <strain evidence="4">J379</strain>
    </source>
</reference>
<dbReference type="Proteomes" id="UP001058860">
    <property type="component" value="Chromosome"/>
</dbReference>
<evidence type="ECO:0000313" key="4">
    <source>
        <dbReference type="Proteomes" id="UP001058860"/>
    </source>
</evidence>
<sequence length="243" mass="26178">MRIAVLSDIHGNRHAFEAVLADAHAEGVDEAWCLGDVVGYGADPNACVRLAREHCAICLAGNHDLVVTGVMPMDDFSRNAAVAARWTQDELELDNVEFLRRLAPDGLEEDIGLYHASPRDPVWEYVLSSLLAARCLDVQEQRVALIGHTHVALSFCRESGASVDGQTRAAGALAGIGTGKWLLNPGSVGQPRDADPRAAWLLLDTTAWTAQWRRTEYDIEGAAAAILAAGLPSSLAERLQYGQ</sequence>
<dbReference type="PIRSF" id="PIRSF000883">
    <property type="entry name" value="Pesterase_MJ0912"/>
    <property type="match status" value="1"/>
</dbReference>
<name>A0ABY5PB71_9ACTN</name>
<dbReference type="CDD" id="cd00838">
    <property type="entry name" value="MPP_superfamily"/>
    <property type="match status" value="1"/>
</dbReference>
<dbReference type="Pfam" id="PF12850">
    <property type="entry name" value="Metallophos_2"/>
    <property type="match status" value="1"/>
</dbReference>
<accession>A0ABY5PB71</accession>
<dbReference type="InterPro" id="IPR011152">
    <property type="entry name" value="Pesterase_MJ0912"/>
</dbReference>
<dbReference type="PANTHER" id="PTHR42850">
    <property type="entry name" value="METALLOPHOSPHOESTERASE"/>
    <property type="match status" value="1"/>
</dbReference>
<dbReference type="RefSeq" id="WP_353862266.1">
    <property type="nucleotide sequence ID" value="NZ_CP088295.1"/>
</dbReference>